<dbReference type="Proteomes" id="UP000308828">
    <property type="component" value="Unassembled WGS sequence"/>
</dbReference>
<evidence type="ECO:0000313" key="2">
    <source>
        <dbReference type="EMBL" id="THV25341.1"/>
    </source>
</evidence>
<dbReference type="PROSITE" id="PS51257">
    <property type="entry name" value="PROKAR_LIPOPROTEIN"/>
    <property type="match status" value="1"/>
</dbReference>
<gene>
    <name evidence="2" type="ORF">FAA97_03855</name>
</gene>
<evidence type="ECO:0008006" key="4">
    <source>
        <dbReference type="Google" id="ProtNLM"/>
    </source>
</evidence>
<feature type="transmembrane region" description="Helical" evidence="1">
    <location>
        <begin position="6"/>
        <end position="28"/>
    </location>
</feature>
<organism evidence="2 3">
    <name type="scientific">Peteryoungia ipomoeae</name>
    <dbReference type="NCBI Taxonomy" id="1210932"/>
    <lineage>
        <taxon>Bacteria</taxon>
        <taxon>Pseudomonadati</taxon>
        <taxon>Pseudomonadota</taxon>
        <taxon>Alphaproteobacteria</taxon>
        <taxon>Hyphomicrobiales</taxon>
        <taxon>Rhizobiaceae</taxon>
        <taxon>Peteryoungia</taxon>
    </lineage>
</organism>
<keyword evidence="1" id="KW-1133">Transmembrane helix</keyword>
<dbReference type="AlphaFoldDB" id="A0A4S8P749"/>
<reference evidence="2 3" key="1">
    <citation type="submission" date="2019-04" db="EMBL/GenBank/DDBJ databases">
        <title>Genome sequence of strain shin9-1.</title>
        <authorList>
            <person name="Gao J."/>
            <person name="Sun J."/>
        </authorList>
    </citation>
    <scope>NUCLEOTIDE SEQUENCE [LARGE SCALE GENOMIC DNA]</scope>
    <source>
        <strain evidence="3">shin9-1</strain>
    </source>
</reference>
<accession>A0A4S8P749</accession>
<keyword evidence="3" id="KW-1185">Reference proteome</keyword>
<protein>
    <recommendedName>
        <fullName evidence="4">Lipoprotein</fullName>
    </recommendedName>
</protein>
<proteinExistence type="predicted"/>
<sequence>MPGRSVYWIVIACAVFSLTACVAFPGTWNGRPLVYNVRTATILANGDVHLDLLTSLDRRIASAIATTRPPPGAERVVLLIKLDRLTKGFNARRNLDRAHVTVTASSVETGEPVAEAKLVVDASTDDPRYGREQLAEQIAARIRYAFSLTTPRLRVVRHPPKISTILATEAPVAARTSVTTVQPQAAKPVRAPRSATVDDGASGAVRLGADCDAVGNADCLVPQH</sequence>
<dbReference type="RefSeq" id="WP_136597188.1">
    <property type="nucleotide sequence ID" value="NZ_STGV01000001.1"/>
</dbReference>
<dbReference type="EMBL" id="STGV01000001">
    <property type="protein sequence ID" value="THV25341.1"/>
    <property type="molecule type" value="Genomic_DNA"/>
</dbReference>
<evidence type="ECO:0000256" key="1">
    <source>
        <dbReference type="SAM" id="Phobius"/>
    </source>
</evidence>
<evidence type="ECO:0000313" key="3">
    <source>
        <dbReference type="Proteomes" id="UP000308828"/>
    </source>
</evidence>
<dbReference type="OrthoDB" id="8372022at2"/>
<comment type="caution">
    <text evidence="2">The sequence shown here is derived from an EMBL/GenBank/DDBJ whole genome shotgun (WGS) entry which is preliminary data.</text>
</comment>
<keyword evidence="1" id="KW-0472">Membrane</keyword>
<keyword evidence="1" id="KW-0812">Transmembrane</keyword>
<name>A0A4S8P749_9HYPH</name>